<dbReference type="SUPFAM" id="SSF53067">
    <property type="entry name" value="Actin-like ATPase domain"/>
    <property type="match status" value="2"/>
</dbReference>
<dbReference type="CDD" id="cd10229">
    <property type="entry name" value="ASKHA_NBD_HSP70_HSPA12"/>
    <property type="match status" value="1"/>
</dbReference>
<dbReference type="Pfam" id="PF00012">
    <property type="entry name" value="HSP70"/>
    <property type="match status" value="1"/>
</dbReference>
<dbReference type="InterPro" id="IPR043129">
    <property type="entry name" value="ATPase_NBD"/>
</dbReference>
<proteinExistence type="inferred from homology"/>
<dbReference type="GO" id="GO:0005524">
    <property type="term" value="F:ATP binding"/>
    <property type="evidence" value="ECO:0007669"/>
    <property type="project" value="UniProtKB-KW"/>
</dbReference>
<dbReference type="Proteomes" id="UP001634394">
    <property type="component" value="Unassembled WGS sequence"/>
</dbReference>
<comment type="similarity">
    <text evidence="1">Belongs to the heat shock protein 70 family.</text>
</comment>
<organism evidence="4 5">
    <name type="scientific">Sinanodonta woodiana</name>
    <name type="common">Chinese pond mussel</name>
    <name type="synonym">Anodonta woodiana</name>
    <dbReference type="NCBI Taxonomy" id="1069815"/>
    <lineage>
        <taxon>Eukaryota</taxon>
        <taxon>Metazoa</taxon>
        <taxon>Spiralia</taxon>
        <taxon>Lophotrochozoa</taxon>
        <taxon>Mollusca</taxon>
        <taxon>Bivalvia</taxon>
        <taxon>Autobranchia</taxon>
        <taxon>Heteroconchia</taxon>
        <taxon>Palaeoheterodonta</taxon>
        <taxon>Unionida</taxon>
        <taxon>Unionoidea</taxon>
        <taxon>Unionidae</taxon>
        <taxon>Unioninae</taxon>
        <taxon>Sinanodonta</taxon>
    </lineage>
</organism>
<keyword evidence="5" id="KW-1185">Reference proteome</keyword>
<dbReference type="Gene3D" id="3.30.420.40">
    <property type="match status" value="2"/>
</dbReference>
<keyword evidence="2" id="KW-0547">Nucleotide-binding</keyword>
<sequence>MYTRLNTMDLLNKKYLMVAAIDFGTTYSGYAFSFRGDYMKNPLKISTNVWPANSRNLVSPKVPTSVLFDPSKQFHSFGFRAEEKYADLALEDKANDWYFFSNFKMTLYNQKTLNRNFEIVADNGKKLSAMTVFSSCIKFLVDHLLEACNNQVIGADKETDSDTFAAPYTDMDDEMCMESNSYRNSALQISDIRWVLTVPAIWNDAAKQFMREAAEKAGLSSDQLLIALEPEAASIFCQTLQIKISDDSEDGMGTFQPGDKYLILDAGGGTIDITVHKVHHDGTLRELHAASGGDWGGKKVDKAFYDVLANIVGTSVLRKVNRNDKSDYLDLFREFEVKKRTFNPGMEDRITMKVPLAMCEIYEEESGRSIKEAIDAKRAYKGKISWVRDKMRIEADFAKGLFSESCKQIGKHLEKMFSCPVVKDVSNILMVGGYSESPILQDYIIMKFAGKKVTIPSEPSLAVLKGAVMFGFKPHVIAERICRYTYGCSMSVPFVRGVHPLDKRYITDHGTENCVDVFEKFAEIGEPIKTYEPQYETARVPANRKQKEITTRIFASVVENPMYVTDKSCVYLGTIRVPLVEAEGLDRRVRLKIYISGTEIEVEAEEENTGETMNAKLEFLG</sequence>
<dbReference type="PANTHER" id="PTHR14187:SF5">
    <property type="entry name" value="HEAT SHOCK 70 KDA PROTEIN 12A"/>
    <property type="match status" value="1"/>
</dbReference>
<dbReference type="InterPro" id="IPR013126">
    <property type="entry name" value="Hsp_70_fam"/>
</dbReference>
<dbReference type="EMBL" id="JBJQND010000004">
    <property type="protein sequence ID" value="KAL3878534.1"/>
    <property type="molecule type" value="Genomic_DNA"/>
</dbReference>
<evidence type="ECO:0000313" key="5">
    <source>
        <dbReference type="Proteomes" id="UP001634394"/>
    </source>
</evidence>
<evidence type="ECO:0000256" key="1">
    <source>
        <dbReference type="ARBA" id="ARBA00007381"/>
    </source>
</evidence>
<protein>
    <recommendedName>
        <fullName evidence="6">Heat shock 70 kDa protein 12A</fullName>
    </recommendedName>
</protein>
<accession>A0ABD3WX33</accession>
<gene>
    <name evidence="4" type="ORF">ACJMK2_030874</name>
</gene>
<comment type="caution">
    <text evidence="4">The sequence shown here is derived from an EMBL/GenBank/DDBJ whole genome shotgun (WGS) entry which is preliminary data.</text>
</comment>
<evidence type="ECO:0000313" key="4">
    <source>
        <dbReference type="EMBL" id="KAL3878534.1"/>
    </source>
</evidence>
<keyword evidence="3" id="KW-0067">ATP-binding</keyword>
<evidence type="ECO:0000256" key="2">
    <source>
        <dbReference type="ARBA" id="ARBA00022741"/>
    </source>
</evidence>
<evidence type="ECO:0008006" key="6">
    <source>
        <dbReference type="Google" id="ProtNLM"/>
    </source>
</evidence>
<dbReference type="AlphaFoldDB" id="A0ABD3WX33"/>
<dbReference type="PANTHER" id="PTHR14187">
    <property type="entry name" value="ALPHA KINASE/ELONGATION FACTOR 2 KINASE"/>
    <property type="match status" value="1"/>
</dbReference>
<name>A0ABD3WX33_SINWO</name>
<evidence type="ECO:0000256" key="3">
    <source>
        <dbReference type="ARBA" id="ARBA00022840"/>
    </source>
</evidence>
<reference evidence="4 5" key="1">
    <citation type="submission" date="2024-11" db="EMBL/GenBank/DDBJ databases">
        <title>Chromosome-level genome assembly of the freshwater bivalve Anodonta woodiana.</title>
        <authorList>
            <person name="Chen X."/>
        </authorList>
    </citation>
    <scope>NUCLEOTIDE SEQUENCE [LARGE SCALE GENOMIC DNA]</scope>
    <source>
        <strain evidence="4">MN2024</strain>
        <tissue evidence="4">Gills</tissue>
    </source>
</reference>